<organism evidence="2">
    <name type="scientific">viral metagenome</name>
    <dbReference type="NCBI Taxonomy" id="1070528"/>
    <lineage>
        <taxon>unclassified sequences</taxon>
        <taxon>metagenomes</taxon>
        <taxon>organismal metagenomes</taxon>
    </lineage>
</organism>
<dbReference type="AlphaFoldDB" id="A0A6C0KN36"/>
<feature type="region of interest" description="Disordered" evidence="1">
    <location>
        <begin position="59"/>
        <end position="83"/>
    </location>
</feature>
<sequence>MEDCIVYLVWQLRQTSFEVKFTWPNFLYISWRHHEGAYLANKNPIMQAMMPEPTVTMLGGPNTAAGKGGSQKKKGGQAAAPSRSVAFNDEIELLTKQQTAPAPAHAPSQNRRAMDYEPPASFIQNMDRPVAAAAAGSKSGMYREGVAKGNVLADLWTI</sequence>
<dbReference type="EMBL" id="MN740925">
    <property type="protein sequence ID" value="QHU18177.1"/>
    <property type="molecule type" value="Genomic_DNA"/>
</dbReference>
<name>A0A6C0KN36_9ZZZZ</name>
<reference evidence="2" key="1">
    <citation type="journal article" date="2020" name="Nature">
        <title>Giant virus diversity and host interactions through global metagenomics.</title>
        <authorList>
            <person name="Schulz F."/>
            <person name="Roux S."/>
            <person name="Paez-Espino D."/>
            <person name="Jungbluth S."/>
            <person name="Walsh D.A."/>
            <person name="Denef V.J."/>
            <person name="McMahon K.D."/>
            <person name="Konstantinidis K.T."/>
            <person name="Eloe-Fadrosh E.A."/>
            <person name="Kyrpides N.C."/>
            <person name="Woyke T."/>
        </authorList>
    </citation>
    <scope>NUCLEOTIDE SEQUENCE</scope>
    <source>
        <strain evidence="2">GVMAG-S-3300013006-138</strain>
    </source>
</reference>
<proteinExistence type="predicted"/>
<accession>A0A6C0KN36</accession>
<protein>
    <submittedName>
        <fullName evidence="2">Uncharacterized protein</fullName>
    </submittedName>
</protein>
<evidence type="ECO:0000313" key="2">
    <source>
        <dbReference type="EMBL" id="QHU18177.1"/>
    </source>
</evidence>
<evidence type="ECO:0000256" key="1">
    <source>
        <dbReference type="SAM" id="MobiDB-lite"/>
    </source>
</evidence>